<evidence type="ECO:0000256" key="6">
    <source>
        <dbReference type="ARBA" id="ARBA00022692"/>
    </source>
</evidence>
<sequence length="570" mass="64043">VRPSDGKIRFPCAVGVRSSIKRTSDLSTANPSASMIAGIGFCFVASLAYVLWRNSRRYNLKDIRGPPSHSFWLGSEKVIRSATQTGDLEFQWVREYGPTWMAKGCFGEEILWTADPRALQYIFHTSGYKFSKRTVANEITRLFTGESILVTDSDDHPRHRKIMNPAFGAAQLQTFLPIFRHSAARLSQKWKDIIQSGEKAEGCIINVNETLARMTLDVLGEVAFDHQFGVLNNNGVDNELVQAFNNLFADSLLHPPSWDLLFQSTWRYIPQSILYYLKYLPYREYRRFSTYKQTAIRTGRALISEKAAGTEKGSKDIMSILVQSNLLTDARSQLSETEILSQIATLLVAGHDTTATTLTWLLCELSKHPEEQQRIRDEIKATRAQAEARGDDDLLPSDLNGMTFTNAVIKEVLRFHPIVPTLVREANSDDVIPLAQPIETKSGKIIHELPISKGQGITASICTYNRLKSIWGEDADQWNPNRFLDGNMERSSLGVFANLMTFSAGIRACIGWRFAVLEMQAVLVELIENFEFRFPEGVEIIRLNAGLMIPMVAGKMHEGAQMPLQVSVVS</sequence>
<dbReference type="PROSITE" id="PS00086">
    <property type="entry name" value="CYTOCHROME_P450"/>
    <property type="match status" value="1"/>
</dbReference>
<dbReference type="InterPro" id="IPR036396">
    <property type="entry name" value="Cyt_P450_sf"/>
</dbReference>
<keyword evidence="5 13" id="KW-0349">Heme</keyword>
<evidence type="ECO:0000313" key="17">
    <source>
        <dbReference type="Proteomes" id="UP000183567"/>
    </source>
</evidence>
<feature type="transmembrane region" description="Helical" evidence="15">
    <location>
        <begin position="33"/>
        <end position="52"/>
    </location>
</feature>
<dbReference type="OrthoDB" id="1470350at2759"/>
<evidence type="ECO:0000256" key="2">
    <source>
        <dbReference type="ARBA" id="ARBA00004370"/>
    </source>
</evidence>
<keyword evidence="12 15" id="KW-0472">Membrane</keyword>
<keyword evidence="10 13" id="KW-0408">Iron</keyword>
<evidence type="ECO:0000256" key="4">
    <source>
        <dbReference type="ARBA" id="ARBA00010617"/>
    </source>
</evidence>
<dbReference type="Proteomes" id="UP000183567">
    <property type="component" value="Unassembled WGS sequence"/>
</dbReference>
<dbReference type="GO" id="GO:0016020">
    <property type="term" value="C:membrane"/>
    <property type="evidence" value="ECO:0007669"/>
    <property type="project" value="UniProtKB-SubCell"/>
</dbReference>
<dbReference type="EMBL" id="LVVM01001643">
    <property type="protein sequence ID" value="OJA18093.1"/>
    <property type="molecule type" value="Genomic_DNA"/>
</dbReference>
<protein>
    <recommendedName>
        <fullName evidence="18">Cytochrome P450</fullName>
    </recommendedName>
</protein>
<dbReference type="InterPro" id="IPR001128">
    <property type="entry name" value="Cyt_P450"/>
</dbReference>
<evidence type="ECO:0000256" key="3">
    <source>
        <dbReference type="ARBA" id="ARBA00004721"/>
    </source>
</evidence>
<feature type="non-terminal residue" evidence="16">
    <location>
        <position position="1"/>
    </location>
</feature>
<name>A0A1J8QAT5_9AGAM</name>
<keyword evidence="11 14" id="KW-0503">Monooxygenase</keyword>
<gene>
    <name evidence="16" type="ORF">AZE42_04166</name>
</gene>
<dbReference type="Gene3D" id="1.10.630.10">
    <property type="entry name" value="Cytochrome P450"/>
    <property type="match status" value="1"/>
</dbReference>
<evidence type="ECO:0000256" key="10">
    <source>
        <dbReference type="ARBA" id="ARBA00023004"/>
    </source>
</evidence>
<evidence type="ECO:0000256" key="12">
    <source>
        <dbReference type="ARBA" id="ARBA00023136"/>
    </source>
</evidence>
<dbReference type="GO" id="GO:0004497">
    <property type="term" value="F:monooxygenase activity"/>
    <property type="evidence" value="ECO:0007669"/>
    <property type="project" value="UniProtKB-KW"/>
</dbReference>
<proteinExistence type="inferred from homology"/>
<evidence type="ECO:0000256" key="1">
    <source>
        <dbReference type="ARBA" id="ARBA00001971"/>
    </source>
</evidence>
<evidence type="ECO:0000256" key="14">
    <source>
        <dbReference type="RuleBase" id="RU000461"/>
    </source>
</evidence>
<feature type="binding site" description="axial binding residue" evidence="13">
    <location>
        <position position="509"/>
    </location>
    <ligand>
        <name>heme</name>
        <dbReference type="ChEBI" id="CHEBI:30413"/>
    </ligand>
    <ligandPart>
        <name>Fe</name>
        <dbReference type="ChEBI" id="CHEBI:18248"/>
    </ligandPart>
</feature>
<evidence type="ECO:0000256" key="13">
    <source>
        <dbReference type="PIRSR" id="PIRSR602401-1"/>
    </source>
</evidence>
<dbReference type="AlphaFoldDB" id="A0A1J8QAT5"/>
<evidence type="ECO:0000256" key="5">
    <source>
        <dbReference type="ARBA" id="ARBA00022617"/>
    </source>
</evidence>
<dbReference type="PRINTS" id="PR00385">
    <property type="entry name" value="P450"/>
</dbReference>
<dbReference type="GO" id="GO:0016705">
    <property type="term" value="F:oxidoreductase activity, acting on paired donors, with incorporation or reduction of molecular oxygen"/>
    <property type="evidence" value="ECO:0007669"/>
    <property type="project" value="InterPro"/>
</dbReference>
<comment type="similarity">
    <text evidence="4 14">Belongs to the cytochrome P450 family.</text>
</comment>
<keyword evidence="8 15" id="KW-1133">Transmembrane helix</keyword>
<dbReference type="InterPro" id="IPR002401">
    <property type="entry name" value="Cyt_P450_E_grp-I"/>
</dbReference>
<evidence type="ECO:0000256" key="9">
    <source>
        <dbReference type="ARBA" id="ARBA00023002"/>
    </source>
</evidence>
<dbReference type="PANTHER" id="PTHR24305">
    <property type="entry name" value="CYTOCHROME P450"/>
    <property type="match status" value="1"/>
</dbReference>
<keyword evidence="7 13" id="KW-0479">Metal-binding</keyword>
<keyword evidence="9 14" id="KW-0560">Oxidoreductase</keyword>
<comment type="caution">
    <text evidence="16">The sequence shown here is derived from an EMBL/GenBank/DDBJ whole genome shotgun (WGS) entry which is preliminary data.</text>
</comment>
<dbReference type="GO" id="GO:0020037">
    <property type="term" value="F:heme binding"/>
    <property type="evidence" value="ECO:0007669"/>
    <property type="project" value="InterPro"/>
</dbReference>
<dbReference type="InterPro" id="IPR017972">
    <property type="entry name" value="Cyt_P450_CS"/>
</dbReference>
<dbReference type="SUPFAM" id="SSF48264">
    <property type="entry name" value="Cytochrome P450"/>
    <property type="match status" value="1"/>
</dbReference>
<evidence type="ECO:0000256" key="7">
    <source>
        <dbReference type="ARBA" id="ARBA00022723"/>
    </source>
</evidence>
<accession>A0A1J8QAT5</accession>
<dbReference type="PRINTS" id="PR00463">
    <property type="entry name" value="EP450I"/>
</dbReference>
<evidence type="ECO:0008006" key="18">
    <source>
        <dbReference type="Google" id="ProtNLM"/>
    </source>
</evidence>
<keyword evidence="6 15" id="KW-0812">Transmembrane</keyword>
<dbReference type="STRING" id="180088.A0A1J8QAT5"/>
<evidence type="ECO:0000313" key="16">
    <source>
        <dbReference type="EMBL" id="OJA18093.1"/>
    </source>
</evidence>
<organism evidence="16 17">
    <name type="scientific">Rhizopogon vesiculosus</name>
    <dbReference type="NCBI Taxonomy" id="180088"/>
    <lineage>
        <taxon>Eukaryota</taxon>
        <taxon>Fungi</taxon>
        <taxon>Dikarya</taxon>
        <taxon>Basidiomycota</taxon>
        <taxon>Agaricomycotina</taxon>
        <taxon>Agaricomycetes</taxon>
        <taxon>Agaricomycetidae</taxon>
        <taxon>Boletales</taxon>
        <taxon>Suillineae</taxon>
        <taxon>Rhizopogonaceae</taxon>
        <taxon>Rhizopogon</taxon>
    </lineage>
</organism>
<reference evidence="16 17" key="1">
    <citation type="submission" date="2016-03" db="EMBL/GenBank/DDBJ databases">
        <title>Comparative genomics of the ectomycorrhizal sister species Rhizopogon vinicolor and Rhizopogon vesiculosus (Basidiomycota: Boletales) reveals a divergence of the mating type B locus.</title>
        <authorList>
            <person name="Mujic A.B."/>
            <person name="Kuo A."/>
            <person name="Tritt A."/>
            <person name="Lipzen A."/>
            <person name="Chen C."/>
            <person name="Johnson J."/>
            <person name="Sharma A."/>
            <person name="Barry K."/>
            <person name="Grigoriev I.V."/>
            <person name="Spatafora J.W."/>
        </authorList>
    </citation>
    <scope>NUCLEOTIDE SEQUENCE [LARGE SCALE GENOMIC DNA]</scope>
    <source>
        <strain evidence="16 17">AM-OR11-056</strain>
    </source>
</reference>
<keyword evidence="17" id="KW-1185">Reference proteome</keyword>
<comment type="subcellular location">
    <subcellularLocation>
        <location evidence="2">Membrane</location>
    </subcellularLocation>
</comment>
<evidence type="ECO:0000256" key="8">
    <source>
        <dbReference type="ARBA" id="ARBA00022989"/>
    </source>
</evidence>
<comment type="pathway">
    <text evidence="3">Secondary metabolite biosynthesis; terpenoid biosynthesis.</text>
</comment>
<evidence type="ECO:0000256" key="15">
    <source>
        <dbReference type="SAM" id="Phobius"/>
    </source>
</evidence>
<evidence type="ECO:0000256" key="11">
    <source>
        <dbReference type="ARBA" id="ARBA00023033"/>
    </source>
</evidence>
<dbReference type="InterPro" id="IPR050121">
    <property type="entry name" value="Cytochrome_P450_monoxygenase"/>
</dbReference>
<comment type="cofactor">
    <cofactor evidence="1 13">
        <name>heme</name>
        <dbReference type="ChEBI" id="CHEBI:30413"/>
    </cofactor>
</comment>
<dbReference type="Pfam" id="PF00067">
    <property type="entry name" value="p450"/>
    <property type="match status" value="1"/>
</dbReference>
<dbReference type="PANTHER" id="PTHR24305:SF166">
    <property type="entry name" value="CYTOCHROME P450 12A4, MITOCHONDRIAL-RELATED"/>
    <property type="match status" value="1"/>
</dbReference>
<dbReference type="GO" id="GO:0005506">
    <property type="term" value="F:iron ion binding"/>
    <property type="evidence" value="ECO:0007669"/>
    <property type="project" value="InterPro"/>
</dbReference>